<dbReference type="Proteomes" id="UP000801492">
    <property type="component" value="Unassembled WGS sequence"/>
</dbReference>
<accession>A0A8K0CHS0</accession>
<dbReference type="EMBL" id="VTPC01082681">
    <property type="protein sequence ID" value="KAF2887604.1"/>
    <property type="molecule type" value="Genomic_DNA"/>
</dbReference>
<feature type="domain" description="Peptidase S1" evidence="5">
    <location>
        <begin position="8"/>
        <end position="52"/>
    </location>
</feature>
<dbReference type="PANTHER" id="PTHR24276:SF91">
    <property type="entry name" value="AT26814P-RELATED"/>
    <property type="match status" value="1"/>
</dbReference>
<dbReference type="OrthoDB" id="10061449at2759"/>
<dbReference type="Gene3D" id="2.40.10.10">
    <property type="entry name" value="Trypsin-like serine proteases"/>
    <property type="match status" value="1"/>
</dbReference>
<dbReference type="InterPro" id="IPR018114">
    <property type="entry name" value="TRYPSIN_HIS"/>
</dbReference>
<evidence type="ECO:0000256" key="4">
    <source>
        <dbReference type="ARBA" id="ARBA00023157"/>
    </source>
</evidence>
<sequence length="53" mass="5510">MSRADEKIVGGHSVPISEFKYQAALEVLVTGLFCGACIISPKYVLTAGHCGAA</sequence>
<protein>
    <recommendedName>
        <fullName evidence="5">Peptidase S1 domain-containing protein</fullName>
    </recommendedName>
</protein>
<dbReference type="PROSITE" id="PS00134">
    <property type="entry name" value="TRYPSIN_HIS"/>
    <property type="match status" value="1"/>
</dbReference>
<gene>
    <name evidence="6" type="ORF">ILUMI_18569</name>
</gene>
<reference evidence="6" key="1">
    <citation type="submission" date="2019-08" db="EMBL/GenBank/DDBJ databases">
        <title>The genome of the North American firefly Photinus pyralis.</title>
        <authorList>
            <consortium name="Photinus pyralis genome working group"/>
            <person name="Fallon T.R."/>
            <person name="Sander Lower S.E."/>
            <person name="Weng J.-K."/>
        </authorList>
    </citation>
    <scope>NUCLEOTIDE SEQUENCE</scope>
    <source>
        <strain evidence="6">TRF0915ILg1</strain>
        <tissue evidence="6">Whole body</tissue>
    </source>
</reference>
<keyword evidence="3" id="KW-0720">Serine protease</keyword>
<name>A0A8K0CHS0_IGNLU</name>
<keyword evidence="2" id="KW-0378">Hydrolase</keyword>
<evidence type="ECO:0000313" key="6">
    <source>
        <dbReference type="EMBL" id="KAF2887604.1"/>
    </source>
</evidence>
<dbReference type="SUPFAM" id="SSF50494">
    <property type="entry name" value="Trypsin-like serine proteases"/>
    <property type="match status" value="1"/>
</dbReference>
<comment type="caution">
    <text evidence="6">The sequence shown here is derived from an EMBL/GenBank/DDBJ whole genome shotgun (WGS) entry which is preliminary data.</text>
</comment>
<dbReference type="Pfam" id="PF00089">
    <property type="entry name" value="Trypsin"/>
    <property type="match status" value="1"/>
</dbReference>
<keyword evidence="4" id="KW-1015">Disulfide bond</keyword>
<dbReference type="PANTHER" id="PTHR24276">
    <property type="entry name" value="POLYSERASE-RELATED"/>
    <property type="match status" value="1"/>
</dbReference>
<dbReference type="GO" id="GO:0004252">
    <property type="term" value="F:serine-type endopeptidase activity"/>
    <property type="evidence" value="ECO:0007669"/>
    <property type="project" value="InterPro"/>
</dbReference>
<dbReference type="InterPro" id="IPR001254">
    <property type="entry name" value="Trypsin_dom"/>
</dbReference>
<organism evidence="6 7">
    <name type="scientific">Ignelater luminosus</name>
    <name type="common">Cucubano</name>
    <name type="synonym">Pyrophorus luminosus</name>
    <dbReference type="NCBI Taxonomy" id="2038154"/>
    <lineage>
        <taxon>Eukaryota</taxon>
        <taxon>Metazoa</taxon>
        <taxon>Ecdysozoa</taxon>
        <taxon>Arthropoda</taxon>
        <taxon>Hexapoda</taxon>
        <taxon>Insecta</taxon>
        <taxon>Pterygota</taxon>
        <taxon>Neoptera</taxon>
        <taxon>Endopterygota</taxon>
        <taxon>Coleoptera</taxon>
        <taxon>Polyphaga</taxon>
        <taxon>Elateriformia</taxon>
        <taxon>Elateroidea</taxon>
        <taxon>Elateridae</taxon>
        <taxon>Agrypninae</taxon>
        <taxon>Pyrophorini</taxon>
        <taxon>Ignelater</taxon>
    </lineage>
</organism>
<dbReference type="InterPro" id="IPR009003">
    <property type="entry name" value="Peptidase_S1_PA"/>
</dbReference>
<dbReference type="InterPro" id="IPR043504">
    <property type="entry name" value="Peptidase_S1_PA_chymotrypsin"/>
</dbReference>
<evidence type="ECO:0000256" key="3">
    <source>
        <dbReference type="ARBA" id="ARBA00022825"/>
    </source>
</evidence>
<evidence type="ECO:0000256" key="1">
    <source>
        <dbReference type="ARBA" id="ARBA00022670"/>
    </source>
</evidence>
<keyword evidence="7" id="KW-1185">Reference proteome</keyword>
<evidence type="ECO:0000313" key="7">
    <source>
        <dbReference type="Proteomes" id="UP000801492"/>
    </source>
</evidence>
<proteinExistence type="predicted"/>
<evidence type="ECO:0000256" key="2">
    <source>
        <dbReference type="ARBA" id="ARBA00022801"/>
    </source>
</evidence>
<keyword evidence="1" id="KW-0645">Protease</keyword>
<dbReference type="GO" id="GO:0006508">
    <property type="term" value="P:proteolysis"/>
    <property type="evidence" value="ECO:0007669"/>
    <property type="project" value="UniProtKB-KW"/>
</dbReference>
<feature type="non-terminal residue" evidence="6">
    <location>
        <position position="53"/>
    </location>
</feature>
<evidence type="ECO:0000259" key="5">
    <source>
        <dbReference type="Pfam" id="PF00089"/>
    </source>
</evidence>
<dbReference type="AlphaFoldDB" id="A0A8K0CHS0"/>
<dbReference type="InterPro" id="IPR050430">
    <property type="entry name" value="Peptidase_S1"/>
</dbReference>